<dbReference type="Proteomes" id="UP001576780">
    <property type="component" value="Unassembled WGS sequence"/>
</dbReference>
<dbReference type="Gene3D" id="3.90.1570.10">
    <property type="entry name" value="tt1808, chain A"/>
    <property type="match status" value="1"/>
</dbReference>
<organism evidence="3 4">
    <name type="scientific">Floridaenema evergladense BLCC-F167</name>
    <dbReference type="NCBI Taxonomy" id="3153639"/>
    <lineage>
        <taxon>Bacteria</taxon>
        <taxon>Bacillati</taxon>
        <taxon>Cyanobacteriota</taxon>
        <taxon>Cyanophyceae</taxon>
        <taxon>Oscillatoriophycideae</taxon>
        <taxon>Aerosakkonematales</taxon>
        <taxon>Aerosakkonemataceae</taxon>
        <taxon>Floridanema</taxon>
        <taxon>Floridanema evergladense</taxon>
    </lineage>
</organism>
<feature type="non-terminal residue" evidence="3">
    <location>
        <position position="1"/>
    </location>
</feature>
<comment type="caution">
    <text evidence="3">The sequence shown here is derived from an EMBL/GenBank/DDBJ whole genome shotgun (WGS) entry which is preliminary data.</text>
</comment>
<dbReference type="PANTHER" id="PTHR35400">
    <property type="entry name" value="SLR1083 PROTEIN"/>
    <property type="match status" value="1"/>
</dbReference>
<name>A0ABV4WMZ2_9CYAN</name>
<dbReference type="SUPFAM" id="SSF52980">
    <property type="entry name" value="Restriction endonuclease-like"/>
    <property type="match status" value="1"/>
</dbReference>
<dbReference type="InterPro" id="IPR012296">
    <property type="entry name" value="Nuclease_put_TT1808"/>
</dbReference>
<keyword evidence="3" id="KW-0540">Nuclease</keyword>
<keyword evidence="3" id="KW-0378">Hydrolase</keyword>
<evidence type="ECO:0000313" key="3">
    <source>
        <dbReference type="EMBL" id="MFB2836449.1"/>
    </source>
</evidence>
<dbReference type="EMBL" id="JBHFNT010000151">
    <property type="protein sequence ID" value="MFB2836449.1"/>
    <property type="molecule type" value="Genomic_DNA"/>
</dbReference>
<evidence type="ECO:0000313" key="4">
    <source>
        <dbReference type="Proteomes" id="UP001576780"/>
    </source>
</evidence>
<gene>
    <name evidence="3" type="ORF">ACE1CA_18105</name>
</gene>
<protein>
    <submittedName>
        <fullName evidence="3">Uma2 family endonuclease</fullName>
    </submittedName>
</protein>
<dbReference type="InterPro" id="IPR011335">
    <property type="entry name" value="Restrct_endonuc-II-like"/>
</dbReference>
<dbReference type="CDD" id="cd06260">
    <property type="entry name" value="DUF820-like"/>
    <property type="match status" value="1"/>
</dbReference>
<keyword evidence="1" id="KW-0812">Transmembrane</keyword>
<accession>A0ABV4WMZ2</accession>
<keyword evidence="4" id="KW-1185">Reference proteome</keyword>
<reference evidence="3 4" key="1">
    <citation type="submission" date="2024-09" db="EMBL/GenBank/DDBJ databases">
        <title>Floridaenema gen nov. (Aerosakkonemataceae, Aerosakkonematales ord. nov., Cyanobacteria) from benthic tropical and subtropical fresh waters, with the description of four new species.</title>
        <authorList>
            <person name="Moretto J.A."/>
            <person name="Berthold D.E."/>
            <person name="Lefler F.W."/>
            <person name="Huang I.-S."/>
            <person name="Laughinghouse H. IV."/>
        </authorList>
    </citation>
    <scope>NUCLEOTIDE SEQUENCE [LARGE SCALE GENOMIC DNA]</scope>
    <source>
        <strain evidence="3 4">BLCC-F167</strain>
    </source>
</reference>
<evidence type="ECO:0000256" key="1">
    <source>
        <dbReference type="SAM" id="Phobius"/>
    </source>
</evidence>
<dbReference type="Pfam" id="PF05685">
    <property type="entry name" value="Uma2"/>
    <property type="match status" value="1"/>
</dbReference>
<keyword evidence="1" id="KW-1133">Transmembrane helix</keyword>
<proteinExistence type="predicted"/>
<feature type="transmembrane region" description="Helical" evidence="1">
    <location>
        <begin position="20"/>
        <end position="42"/>
    </location>
</feature>
<sequence>LYILWSSLIVSGVKSLINRISLSPLLFLALLYTIIFVIYNYFCIGTYNGKMRIEDIIVSPNHAKDHAISAVAVPLFAAIKNIPLNGLDNCSYRKPGVLECQPDISYYVGERAELAPTGSAIVNLDVTPPPDIAIEISDTTLSDDKGEKRLLYEEVKVGEYWIVDVQKPEIFAFKIIPTGGSRKITQSQKLPGLEMSLLEETLRRSRQMPHSQVVAWLLTQIQM</sequence>
<feature type="domain" description="Putative restriction endonuclease" evidence="2">
    <location>
        <begin position="86"/>
        <end position="203"/>
    </location>
</feature>
<dbReference type="RefSeq" id="WP_413278833.1">
    <property type="nucleotide sequence ID" value="NZ_JBHFNT010000151.1"/>
</dbReference>
<dbReference type="GO" id="GO:0004519">
    <property type="term" value="F:endonuclease activity"/>
    <property type="evidence" value="ECO:0007669"/>
    <property type="project" value="UniProtKB-KW"/>
</dbReference>
<keyword evidence="3" id="KW-0255">Endonuclease</keyword>
<dbReference type="InterPro" id="IPR008538">
    <property type="entry name" value="Uma2"/>
</dbReference>
<keyword evidence="1" id="KW-0472">Membrane</keyword>
<evidence type="ECO:0000259" key="2">
    <source>
        <dbReference type="Pfam" id="PF05685"/>
    </source>
</evidence>
<dbReference type="PANTHER" id="PTHR35400:SF1">
    <property type="entry name" value="SLR1083 PROTEIN"/>
    <property type="match status" value="1"/>
</dbReference>